<dbReference type="EMBL" id="CP061379">
    <property type="protein sequence ID" value="QPF89400.1"/>
    <property type="molecule type" value="Genomic_DNA"/>
</dbReference>
<dbReference type="AlphaFoldDB" id="A0A7S9GX37"/>
<comment type="subcellular location">
    <subcellularLocation>
        <location evidence="1">Cell membrane</location>
        <topology evidence="1">Multi-pass membrane protein</topology>
    </subcellularLocation>
</comment>
<accession>A0A7S9GX37</accession>
<feature type="transmembrane region" description="Helical" evidence="6">
    <location>
        <begin position="195"/>
        <end position="215"/>
    </location>
</feature>
<feature type="transmembrane region" description="Helical" evidence="6">
    <location>
        <begin position="48"/>
        <end position="68"/>
    </location>
</feature>
<feature type="transmembrane region" description="Helical" evidence="6">
    <location>
        <begin position="221"/>
        <end position="242"/>
    </location>
</feature>
<keyword evidence="3 6" id="KW-0812">Transmembrane</keyword>
<dbReference type="PANTHER" id="PTHR32322">
    <property type="entry name" value="INNER MEMBRANE TRANSPORTER"/>
    <property type="match status" value="1"/>
</dbReference>
<dbReference type="GO" id="GO:0005886">
    <property type="term" value="C:plasma membrane"/>
    <property type="evidence" value="ECO:0007669"/>
    <property type="project" value="UniProtKB-SubCell"/>
</dbReference>
<proteinExistence type="predicted"/>
<evidence type="ECO:0000256" key="2">
    <source>
        <dbReference type="ARBA" id="ARBA00022475"/>
    </source>
</evidence>
<dbReference type="InterPro" id="IPR000620">
    <property type="entry name" value="EamA_dom"/>
</dbReference>
<name>A0A7S9GX37_9BRAD</name>
<feature type="transmembrane region" description="Helical" evidence="6">
    <location>
        <begin position="138"/>
        <end position="157"/>
    </location>
</feature>
<feature type="transmembrane region" description="Helical" evidence="6">
    <location>
        <begin position="254"/>
        <end position="275"/>
    </location>
</feature>
<evidence type="ECO:0000313" key="8">
    <source>
        <dbReference type="EMBL" id="QPF89400.1"/>
    </source>
</evidence>
<organism evidence="8 9">
    <name type="scientific">Bradyrhizobium commune</name>
    <dbReference type="NCBI Taxonomy" id="83627"/>
    <lineage>
        <taxon>Bacteria</taxon>
        <taxon>Pseudomonadati</taxon>
        <taxon>Pseudomonadota</taxon>
        <taxon>Alphaproteobacteria</taxon>
        <taxon>Hyphomicrobiales</taxon>
        <taxon>Nitrobacteraceae</taxon>
        <taxon>Bradyrhizobium</taxon>
    </lineage>
</organism>
<dbReference type="PANTHER" id="PTHR32322:SF18">
    <property type="entry name" value="S-ADENOSYLMETHIONINE_S-ADENOSYLHOMOCYSTEINE TRANSPORTER"/>
    <property type="match status" value="1"/>
</dbReference>
<feature type="transmembrane region" description="Helical" evidence="6">
    <location>
        <begin position="18"/>
        <end position="36"/>
    </location>
</feature>
<reference evidence="8 9" key="1">
    <citation type="submission" date="2020-09" db="EMBL/GenBank/DDBJ databases">
        <title>Complete genomes of bradyrhizobia occurring on native shrubby legumes in Australia.</title>
        <authorList>
            <person name="Lafay B."/>
        </authorList>
    </citation>
    <scope>NUCLEOTIDE SEQUENCE [LARGE SCALE GENOMIC DNA]</scope>
    <source>
        <strain evidence="8 9">BDV5040</strain>
    </source>
</reference>
<feature type="domain" description="EamA" evidence="7">
    <location>
        <begin position="19"/>
        <end position="152"/>
    </location>
</feature>
<protein>
    <submittedName>
        <fullName evidence="8">DMT family transporter</fullName>
    </submittedName>
</protein>
<keyword evidence="2" id="KW-1003">Cell membrane</keyword>
<dbReference type="SUPFAM" id="SSF103481">
    <property type="entry name" value="Multidrug resistance efflux transporter EmrE"/>
    <property type="match status" value="2"/>
</dbReference>
<dbReference type="KEGG" id="bcou:IC761_23155"/>
<feature type="transmembrane region" description="Helical" evidence="6">
    <location>
        <begin position="281"/>
        <end position="298"/>
    </location>
</feature>
<dbReference type="InterPro" id="IPR037185">
    <property type="entry name" value="EmrE-like"/>
</dbReference>
<dbReference type="InterPro" id="IPR050638">
    <property type="entry name" value="AA-Vitamin_Transporters"/>
</dbReference>
<dbReference type="Proteomes" id="UP000594621">
    <property type="component" value="Chromosome"/>
</dbReference>
<dbReference type="Pfam" id="PF00892">
    <property type="entry name" value="EamA"/>
    <property type="match status" value="2"/>
</dbReference>
<feature type="transmembrane region" description="Helical" evidence="6">
    <location>
        <begin position="110"/>
        <end position="129"/>
    </location>
</feature>
<gene>
    <name evidence="8" type="ORF">IC761_23155</name>
</gene>
<feature type="domain" description="EamA" evidence="7">
    <location>
        <begin position="164"/>
        <end position="296"/>
    </location>
</feature>
<evidence type="ECO:0000256" key="1">
    <source>
        <dbReference type="ARBA" id="ARBA00004651"/>
    </source>
</evidence>
<dbReference type="RefSeq" id="WP_195798938.1">
    <property type="nucleotide sequence ID" value="NZ_CP061379.1"/>
</dbReference>
<feature type="transmembrane region" description="Helical" evidence="6">
    <location>
        <begin position="163"/>
        <end position="183"/>
    </location>
</feature>
<evidence type="ECO:0000256" key="5">
    <source>
        <dbReference type="ARBA" id="ARBA00023136"/>
    </source>
</evidence>
<evidence type="ECO:0000256" key="3">
    <source>
        <dbReference type="ARBA" id="ARBA00022692"/>
    </source>
</evidence>
<keyword evidence="9" id="KW-1185">Reference proteome</keyword>
<keyword evidence="4 6" id="KW-1133">Transmembrane helix</keyword>
<sequence length="302" mass="31141">MTPNTPLNKCNRAIRSHAWGLLLVVATAVGWGLGWPTMKLAMHDWPPLFARGCAGLAAALGLAIIAVVRGQNLLPSRSLAPRLALGAATNVFAPMGFTALALLWLTVAQAALLTYSMPIWATLLAWPILGERPRLRSVIALCLGMVGLVLLMGANFGGGIETFPGVALALAAAILFALGAVTSRAPIPLPPMVSTAWQIGLGSAAMIVVGLTLNGSEIRPLSFAGAGGLAYQAVCSMALCYLSWFAALERVPAATASTGLLLVPVVGALSATAILGEALGFREICAFVLTLGGVALELRGRR</sequence>
<evidence type="ECO:0000259" key="7">
    <source>
        <dbReference type="Pfam" id="PF00892"/>
    </source>
</evidence>
<feature type="transmembrane region" description="Helical" evidence="6">
    <location>
        <begin position="80"/>
        <end position="104"/>
    </location>
</feature>
<evidence type="ECO:0000256" key="6">
    <source>
        <dbReference type="SAM" id="Phobius"/>
    </source>
</evidence>
<evidence type="ECO:0000313" key="9">
    <source>
        <dbReference type="Proteomes" id="UP000594621"/>
    </source>
</evidence>
<evidence type="ECO:0000256" key="4">
    <source>
        <dbReference type="ARBA" id="ARBA00022989"/>
    </source>
</evidence>
<keyword evidence="5 6" id="KW-0472">Membrane</keyword>